<dbReference type="EMBL" id="JACAZI010000013">
    <property type="protein sequence ID" value="KAF7345611.1"/>
    <property type="molecule type" value="Genomic_DNA"/>
</dbReference>
<evidence type="ECO:0000313" key="1">
    <source>
        <dbReference type="EMBL" id="KAF7345611.1"/>
    </source>
</evidence>
<accession>A0A8H7CRL3</accession>
<dbReference type="OrthoDB" id="2993697at2759"/>
<keyword evidence="2" id="KW-1185">Reference proteome</keyword>
<reference evidence="1" key="1">
    <citation type="submission" date="2020-05" db="EMBL/GenBank/DDBJ databases">
        <title>Mycena genomes resolve the evolution of fungal bioluminescence.</title>
        <authorList>
            <person name="Tsai I.J."/>
        </authorList>
    </citation>
    <scope>NUCLEOTIDE SEQUENCE</scope>
    <source>
        <strain evidence="1">CCC161011</strain>
    </source>
</reference>
<organism evidence="1 2">
    <name type="scientific">Mycena venus</name>
    <dbReference type="NCBI Taxonomy" id="2733690"/>
    <lineage>
        <taxon>Eukaryota</taxon>
        <taxon>Fungi</taxon>
        <taxon>Dikarya</taxon>
        <taxon>Basidiomycota</taxon>
        <taxon>Agaricomycotina</taxon>
        <taxon>Agaricomycetes</taxon>
        <taxon>Agaricomycetidae</taxon>
        <taxon>Agaricales</taxon>
        <taxon>Marasmiineae</taxon>
        <taxon>Mycenaceae</taxon>
        <taxon>Mycena</taxon>
    </lineage>
</organism>
<dbReference type="Proteomes" id="UP000620124">
    <property type="component" value="Unassembled WGS sequence"/>
</dbReference>
<gene>
    <name evidence="1" type="ORF">MVEN_01580100</name>
</gene>
<comment type="caution">
    <text evidence="1">The sequence shown here is derived from an EMBL/GenBank/DDBJ whole genome shotgun (WGS) entry which is preliminary data.</text>
</comment>
<protein>
    <submittedName>
        <fullName evidence="1">Uncharacterized protein</fullName>
    </submittedName>
</protein>
<evidence type="ECO:0000313" key="2">
    <source>
        <dbReference type="Proteomes" id="UP000620124"/>
    </source>
</evidence>
<name>A0A8H7CRL3_9AGAR</name>
<dbReference type="AlphaFoldDB" id="A0A8H7CRL3"/>
<sequence length="677" mass="75230">MASPTETTAFVVALVALVIALLQVVQQYMASSILRSKVGRAAIGTWAKKNRLRLNLSEFKIRQEYLQPALTWDRVIKCLTIEDLKRRTFRRALEDKFHLGVSSGVAINAQGAYYARPPRLRITRTGDEEAQKVPHSSLSWAERRVVTKYNRYLADRYNARRVISIASWSNMMAVLVGNPALLSAFESWTDTDDSPFEDDSPSKDEIPSKFPSYCDADTIPSALDNPPMEIHFTDLISCAVALNMEMRSYDLHKPALHMTSQHCSIASQEHSGAGVIARFTYSPDHVHEMHTCTTFEVKSLVSIAKGYMRVGDSSAHMFDWGYNSVDTLFSIAIDRVNGDDWQEIPLKDKFYKHCEGDADIQWGGHWSRPNTPRVGFLLTHCGNPAVANSFPHSLLNEWPSSDRIPVSLIAYNLVNQGVGFIEPPQDFPRLLFSTGVVMNEYKLANNWGAECGGIRGWSMGSGAEFVRRASPCWQVASQTQQVPILAELRPLLQQGHLSQAWGRAFTSKFKRFSPEHKGEKPEAGTLCWIQCMMLDTWIARQVDLLMLGTTDEAAIPVDVATANKFAKMAVDGGASSKGLTTGFKKCRALFIRHYLARLADGIMTDSGDRIGVSCMSPGGGMGAAGWEGMPVGDPNDWAALDAVLSLRAVVMATRLELLYNTDVFLELLQFDPMIRMA</sequence>
<proteinExistence type="predicted"/>